<dbReference type="Pfam" id="PF02801">
    <property type="entry name" value="Ketoacyl-synt_C"/>
    <property type="match status" value="1"/>
</dbReference>
<dbReference type="InterPro" id="IPR032821">
    <property type="entry name" value="PKS_assoc"/>
</dbReference>
<dbReference type="InterPro" id="IPR020841">
    <property type="entry name" value="PKS_Beta-ketoAc_synthase_dom"/>
</dbReference>
<sequence length="913" mass="101468">MKKYAIIGMAGRFPDANTPTQFFDNLLNGKSSFRKLSNKEVEESPYSQDEHFIPVTSTIDNVYDFDIDLFKMTAAEARLTDPQQRIFLKCCYEALEDASQVNSKDRIGVFASSAQSSYLISNIFRSKGLNIRFDYSTYIGNETDFNATRVSYKLNLTGPSMSVQSGCSSALVALNEACRNMDSDTCDLALVGGISITFPLASGYSYKEGTTFSRSGQLRAFDKDADGMIKGDGCGVVVIKPYDRALLDNDNIYAVISGIGISNDGNSKVGYTAPSIRGERAAIKDAIASSKVDPECIDYIEAHGTGTKIGDPIEVRALSQAYHFQKPHKIGSVKSNIGHLDTASGIVGLIKGALILKNSIVPKSIGFTSENPQANLESSHLFVDPQNNTELPKDKKNYVGVSSFGIGGTNVHVILESDLSVENDKKEEFKEYVIQISAKSKNSLDNYRNKLASFLEEHSELNLIDVVRTLNEGRKHFENKYNFEAASIPELIEKLFNGETTDKSPSTVQEGRFISLPTYAFNEQNYSLIPNGSLLKKTNSTSATKPKNRGLTESDIISDICSIWEDELGEEILETSDFFELNGDSLIAVGLIDRINKKFDVKLGTDTLLDYPTPRELAAHILNDFQYSDQSNIDLSNVYCLNKGQKGSKNLFLIHPAGGSIFCFKELFKHIDLDFFNIYAISFPQTIDSRLNITELSKIYIQQIRSIQPTGKYLLGGYSFGGNVAIEMARILEKDGFEVKRIYMIDSLVPEAYPKKQPSGDSYLKIFPLALSFMSAKTTDSNVDLSYIEDYSSIEAIINSMKENNALPKSFDTNYLKDIFGIWEANHIALLNQSKEVVNSDITVFSAKENMPEEMYINMNMKKTDAKDWQNYTSGHVNVIKVSGNHFTSMSNSDNLTRLADIFESNLEEIISF</sequence>
<dbReference type="InterPro" id="IPR014030">
    <property type="entry name" value="Ketoacyl_synth_N"/>
</dbReference>
<dbReference type="InterPro" id="IPR006162">
    <property type="entry name" value="Ppantetheine_attach_site"/>
</dbReference>
<dbReference type="EMBL" id="AP014612">
    <property type="protein sequence ID" value="BAQ25184.1"/>
    <property type="molecule type" value="Genomic_DNA"/>
</dbReference>
<protein>
    <submittedName>
        <fullName evidence="6">Polyketide synthase</fullName>
    </submittedName>
</protein>
<keyword evidence="2" id="KW-0597">Phosphoprotein</keyword>
<dbReference type="Pfam" id="PF00550">
    <property type="entry name" value="PP-binding"/>
    <property type="match status" value="1"/>
</dbReference>
<evidence type="ECO:0000313" key="6">
    <source>
        <dbReference type="EMBL" id="BAQ25184.1"/>
    </source>
</evidence>
<dbReference type="SUPFAM" id="SSF53901">
    <property type="entry name" value="Thiolase-like"/>
    <property type="match status" value="1"/>
</dbReference>
<dbReference type="InterPro" id="IPR009081">
    <property type="entry name" value="PP-bd_ACP"/>
</dbReference>
<feature type="domain" description="Carrier" evidence="4">
    <location>
        <begin position="551"/>
        <end position="625"/>
    </location>
</feature>
<keyword evidence="1" id="KW-0596">Phosphopantetheine</keyword>
<dbReference type="InterPro" id="IPR020806">
    <property type="entry name" value="PKS_PP-bd"/>
</dbReference>
<dbReference type="Gene3D" id="3.40.50.1820">
    <property type="entry name" value="alpha/beta hydrolase"/>
    <property type="match status" value="1"/>
</dbReference>
<dbReference type="InterPro" id="IPR050091">
    <property type="entry name" value="PKS_NRPS_Biosynth_Enz"/>
</dbReference>
<evidence type="ECO:0000256" key="3">
    <source>
        <dbReference type="ARBA" id="ARBA00022679"/>
    </source>
</evidence>
<keyword evidence="7" id="KW-1185">Reference proteome</keyword>
<accession>A0A1L7LLU9</accession>
<dbReference type="PANTHER" id="PTHR43775">
    <property type="entry name" value="FATTY ACID SYNTHASE"/>
    <property type="match status" value="1"/>
</dbReference>
<dbReference type="SMART" id="SM00823">
    <property type="entry name" value="PKS_PP"/>
    <property type="match status" value="1"/>
</dbReference>
<dbReference type="PROSITE" id="PS00606">
    <property type="entry name" value="KS3_1"/>
    <property type="match status" value="1"/>
</dbReference>
<dbReference type="InterPro" id="IPR014031">
    <property type="entry name" value="Ketoacyl_synth_C"/>
</dbReference>
<dbReference type="Gene3D" id="3.40.47.10">
    <property type="match status" value="1"/>
</dbReference>
<reference evidence="6 7" key="1">
    <citation type="journal article" date="2016" name="Microbiol. Immunol.">
        <title>Complete genome sequence of Streptococcus troglodytae TKU31 isolated from the oral cavity of a chimpanzee (Pan troglodytes).</title>
        <authorList>
            <person name="Okamoto M."/>
            <person name="Naito M."/>
            <person name="Miyanohara M."/>
            <person name="Imai S."/>
            <person name="Nomura Y."/>
            <person name="Saito W."/>
            <person name="Momoi Y."/>
            <person name="Takada K."/>
            <person name="Miyabe-Nishiwaki T."/>
            <person name="Tomonaga M."/>
            <person name="Hanada N."/>
        </authorList>
    </citation>
    <scope>NUCLEOTIDE SEQUENCE [LARGE SCALE GENOMIC DNA]</scope>
    <source>
        <strain evidence="7">TKU 31</strain>
    </source>
</reference>
<evidence type="ECO:0000259" key="5">
    <source>
        <dbReference type="PROSITE" id="PS52004"/>
    </source>
</evidence>
<dbReference type="RefSeq" id="WP_002283498.1">
    <property type="nucleotide sequence ID" value="NZ_AP014612.1"/>
</dbReference>
<dbReference type="PROSITE" id="PS00012">
    <property type="entry name" value="PHOSPHOPANTETHEINE"/>
    <property type="match status" value="1"/>
</dbReference>
<dbReference type="SMART" id="SM01294">
    <property type="entry name" value="PKS_PP_betabranch"/>
    <property type="match status" value="1"/>
</dbReference>
<evidence type="ECO:0000313" key="7">
    <source>
        <dbReference type="Proteomes" id="UP000217758"/>
    </source>
</evidence>
<dbReference type="Pfam" id="PF00109">
    <property type="entry name" value="ketoacyl-synt"/>
    <property type="match status" value="1"/>
</dbReference>
<dbReference type="SUPFAM" id="SSF47336">
    <property type="entry name" value="ACP-like"/>
    <property type="match status" value="1"/>
</dbReference>
<dbReference type="InterPro" id="IPR001031">
    <property type="entry name" value="Thioesterase"/>
</dbReference>
<dbReference type="InterPro" id="IPR029058">
    <property type="entry name" value="AB_hydrolase_fold"/>
</dbReference>
<evidence type="ECO:0000259" key="4">
    <source>
        <dbReference type="PROSITE" id="PS50075"/>
    </source>
</evidence>
<dbReference type="CDD" id="cd00833">
    <property type="entry name" value="PKS"/>
    <property type="match status" value="1"/>
</dbReference>
<dbReference type="GO" id="GO:0004312">
    <property type="term" value="F:fatty acid synthase activity"/>
    <property type="evidence" value="ECO:0007669"/>
    <property type="project" value="TreeGrafter"/>
</dbReference>
<dbReference type="Gene3D" id="1.10.1240.100">
    <property type="match status" value="1"/>
</dbReference>
<dbReference type="Gene3D" id="1.10.1200.10">
    <property type="entry name" value="ACP-like"/>
    <property type="match status" value="1"/>
</dbReference>
<dbReference type="GO" id="GO:0031177">
    <property type="term" value="F:phosphopantetheine binding"/>
    <property type="evidence" value="ECO:0007669"/>
    <property type="project" value="InterPro"/>
</dbReference>
<feature type="domain" description="Ketosynthase family 3 (KS3)" evidence="5">
    <location>
        <begin position="1"/>
        <end position="417"/>
    </location>
</feature>
<dbReference type="Pfam" id="PF16197">
    <property type="entry name" value="KAsynt_C_assoc"/>
    <property type="match status" value="1"/>
</dbReference>
<dbReference type="PROSITE" id="PS50075">
    <property type="entry name" value="CARRIER"/>
    <property type="match status" value="1"/>
</dbReference>
<dbReference type="SUPFAM" id="SSF53474">
    <property type="entry name" value="alpha/beta-Hydrolases"/>
    <property type="match status" value="1"/>
</dbReference>
<dbReference type="GO" id="GO:0006633">
    <property type="term" value="P:fatty acid biosynthetic process"/>
    <property type="evidence" value="ECO:0007669"/>
    <property type="project" value="InterPro"/>
</dbReference>
<dbReference type="PROSITE" id="PS52004">
    <property type="entry name" value="KS3_2"/>
    <property type="match status" value="1"/>
</dbReference>
<dbReference type="InterPro" id="IPR018201">
    <property type="entry name" value="Ketoacyl_synth_AS"/>
</dbReference>
<evidence type="ECO:0000256" key="1">
    <source>
        <dbReference type="ARBA" id="ARBA00022450"/>
    </source>
</evidence>
<dbReference type="PANTHER" id="PTHR43775:SF37">
    <property type="entry name" value="SI:DKEY-61P9.11"/>
    <property type="match status" value="1"/>
</dbReference>
<evidence type="ECO:0000256" key="2">
    <source>
        <dbReference type="ARBA" id="ARBA00022553"/>
    </source>
</evidence>
<dbReference type="SMART" id="SM00825">
    <property type="entry name" value="PKS_KS"/>
    <property type="match status" value="1"/>
</dbReference>
<name>A0A1L7LLU9_9STRE</name>
<dbReference type="AlphaFoldDB" id="A0A1L7LLU9"/>
<proteinExistence type="predicted"/>
<organism evidence="6 7">
    <name type="scientific">Streptococcus troglodytae</name>
    <dbReference type="NCBI Taxonomy" id="1111760"/>
    <lineage>
        <taxon>Bacteria</taxon>
        <taxon>Bacillati</taxon>
        <taxon>Bacillota</taxon>
        <taxon>Bacilli</taxon>
        <taxon>Lactobacillales</taxon>
        <taxon>Streptococcaceae</taxon>
        <taxon>Streptococcus</taxon>
    </lineage>
</organism>
<dbReference type="KEGG" id="strg:SRT_19230"/>
<dbReference type="GO" id="GO:0004315">
    <property type="term" value="F:3-oxoacyl-[acyl-carrier-protein] synthase activity"/>
    <property type="evidence" value="ECO:0007669"/>
    <property type="project" value="InterPro"/>
</dbReference>
<gene>
    <name evidence="6" type="ORF">SRT_19230</name>
</gene>
<dbReference type="InterPro" id="IPR016039">
    <property type="entry name" value="Thiolase-like"/>
</dbReference>
<dbReference type="Pfam" id="PF00975">
    <property type="entry name" value="Thioesterase"/>
    <property type="match status" value="1"/>
</dbReference>
<dbReference type="Proteomes" id="UP000217758">
    <property type="component" value="Chromosome"/>
</dbReference>
<dbReference type="InterPro" id="IPR036736">
    <property type="entry name" value="ACP-like_sf"/>
</dbReference>
<keyword evidence="3" id="KW-0808">Transferase</keyword>